<keyword evidence="2" id="KW-0472">Membrane</keyword>
<evidence type="ECO:0000256" key="2">
    <source>
        <dbReference type="SAM" id="Phobius"/>
    </source>
</evidence>
<dbReference type="RefSeq" id="XP_033604328.1">
    <property type="nucleotide sequence ID" value="XM_033739658.1"/>
</dbReference>
<evidence type="ECO:0000313" key="4">
    <source>
        <dbReference type="Proteomes" id="UP000799437"/>
    </source>
</evidence>
<accession>A0A6A6WJD1</accession>
<dbReference type="EMBL" id="ML996566">
    <property type="protein sequence ID" value="KAF2761877.1"/>
    <property type="molecule type" value="Genomic_DNA"/>
</dbReference>
<dbReference type="GeneID" id="54480712"/>
<name>A0A6A6WJD1_9PEZI</name>
<evidence type="ECO:0000313" key="3">
    <source>
        <dbReference type="EMBL" id="KAF2761877.1"/>
    </source>
</evidence>
<sequence length="213" mass="24243">MAELSSQSPSKRNLWIVLGSCLGIIVVAISVTVLCIYRKRSRRVSIFSHRSITPLDDEEIESWRRPSQYTRRSSRYMGMPKKPLPVAIITTQCTYEKDEPLIDRPSTAQMPQSPNFSRPMSAHNNKSTYPPSRRRGSSIYSQDRPPTPYRPSKHESSSDIATPPSPNTTSVQSHRQYPSVSEVSDFDFDLEKSAAQSDFEIRAGQWTQGRRHL</sequence>
<gene>
    <name evidence="3" type="ORF">EJ05DRAFT_187876</name>
</gene>
<feature type="region of interest" description="Disordered" evidence="1">
    <location>
        <begin position="103"/>
        <end position="182"/>
    </location>
</feature>
<feature type="compositionally biased region" description="Polar residues" evidence="1">
    <location>
        <begin position="167"/>
        <end position="182"/>
    </location>
</feature>
<organism evidence="3 4">
    <name type="scientific">Pseudovirgaria hyperparasitica</name>
    <dbReference type="NCBI Taxonomy" id="470096"/>
    <lineage>
        <taxon>Eukaryota</taxon>
        <taxon>Fungi</taxon>
        <taxon>Dikarya</taxon>
        <taxon>Ascomycota</taxon>
        <taxon>Pezizomycotina</taxon>
        <taxon>Dothideomycetes</taxon>
        <taxon>Dothideomycetes incertae sedis</taxon>
        <taxon>Acrospermales</taxon>
        <taxon>Acrospermaceae</taxon>
        <taxon>Pseudovirgaria</taxon>
    </lineage>
</organism>
<protein>
    <submittedName>
        <fullName evidence="3">Uncharacterized protein</fullName>
    </submittedName>
</protein>
<feature type="compositionally biased region" description="Polar residues" evidence="1">
    <location>
        <begin position="106"/>
        <end position="130"/>
    </location>
</feature>
<reference evidence="3" key="1">
    <citation type="journal article" date="2020" name="Stud. Mycol.">
        <title>101 Dothideomycetes genomes: a test case for predicting lifestyles and emergence of pathogens.</title>
        <authorList>
            <person name="Haridas S."/>
            <person name="Albert R."/>
            <person name="Binder M."/>
            <person name="Bloem J."/>
            <person name="Labutti K."/>
            <person name="Salamov A."/>
            <person name="Andreopoulos B."/>
            <person name="Baker S."/>
            <person name="Barry K."/>
            <person name="Bills G."/>
            <person name="Bluhm B."/>
            <person name="Cannon C."/>
            <person name="Castanera R."/>
            <person name="Culley D."/>
            <person name="Daum C."/>
            <person name="Ezra D."/>
            <person name="Gonzalez J."/>
            <person name="Henrissat B."/>
            <person name="Kuo A."/>
            <person name="Liang C."/>
            <person name="Lipzen A."/>
            <person name="Lutzoni F."/>
            <person name="Magnuson J."/>
            <person name="Mondo S."/>
            <person name="Nolan M."/>
            <person name="Ohm R."/>
            <person name="Pangilinan J."/>
            <person name="Park H.-J."/>
            <person name="Ramirez L."/>
            <person name="Alfaro M."/>
            <person name="Sun H."/>
            <person name="Tritt A."/>
            <person name="Yoshinaga Y."/>
            <person name="Zwiers L.-H."/>
            <person name="Turgeon B."/>
            <person name="Goodwin S."/>
            <person name="Spatafora J."/>
            <person name="Crous P."/>
            <person name="Grigoriev I."/>
        </authorList>
    </citation>
    <scope>NUCLEOTIDE SEQUENCE</scope>
    <source>
        <strain evidence="3">CBS 121739</strain>
    </source>
</reference>
<keyword evidence="4" id="KW-1185">Reference proteome</keyword>
<proteinExistence type="predicted"/>
<dbReference type="OrthoDB" id="4120617at2759"/>
<feature type="transmembrane region" description="Helical" evidence="2">
    <location>
        <begin position="14"/>
        <end position="37"/>
    </location>
</feature>
<dbReference type="Proteomes" id="UP000799437">
    <property type="component" value="Unassembled WGS sequence"/>
</dbReference>
<evidence type="ECO:0000256" key="1">
    <source>
        <dbReference type="SAM" id="MobiDB-lite"/>
    </source>
</evidence>
<dbReference type="AlphaFoldDB" id="A0A6A6WJD1"/>
<keyword evidence="2" id="KW-1133">Transmembrane helix</keyword>
<keyword evidence="2" id="KW-0812">Transmembrane</keyword>